<dbReference type="EMBL" id="KZ857487">
    <property type="protein sequence ID" value="RDX42338.1"/>
    <property type="molecule type" value="Genomic_DNA"/>
</dbReference>
<dbReference type="OrthoDB" id="2756746at2759"/>
<evidence type="ECO:0000256" key="1">
    <source>
        <dbReference type="SAM" id="Phobius"/>
    </source>
</evidence>
<dbReference type="Proteomes" id="UP000256964">
    <property type="component" value="Unassembled WGS sequence"/>
</dbReference>
<sequence>MSPQYGPLVSYLESSFPLQLCTISASALVVYDTFLTLDTEVAVFWCHRLKLSSILYFVNRYVEIMSCIVTAVLIFPVRDQVSTGRFPIVNLLIFLRCACRVGIRLMLTAITDTTHSCEILPIFEGVCTMLPYFAWAVFSAFRAYALTDHNLWLATLVFILNVTFLVPDVYEYAGFDNVNLPAPYNCSRAFPPGAILKPRSVGNPCHHSTWRSYRARDNHSEATTRAVDLSGLYTASFDRGSSSNQRGSLLQHPIISEHPDRCAYDRSACVLSSLISLTDSPFQGYDDGSTTSLIMGQCIVFFRDAITSILISRFLLDLGSLSVQVDQARGQDDSLEGRFPSQLSYVVFASPECDVSAGTVRIE</sequence>
<dbReference type="Pfam" id="PF20151">
    <property type="entry name" value="DUF6533"/>
    <property type="match status" value="1"/>
</dbReference>
<feature type="transmembrane region" description="Helical" evidence="1">
    <location>
        <begin position="16"/>
        <end position="37"/>
    </location>
</feature>
<dbReference type="AlphaFoldDB" id="A0A371CPW2"/>
<feature type="domain" description="DUF6533" evidence="2">
    <location>
        <begin position="21"/>
        <end position="62"/>
    </location>
</feature>
<reference evidence="3 4" key="1">
    <citation type="journal article" date="2018" name="Biotechnol. Biofuels">
        <title>Integrative visual omics of the white-rot fungus Polyporus brumalis exposes the biotechnological potential of its oxidative enzymes for delignifying raw plant biomass.</title>
        <authorList>
            <person name="Miyauchi S."/>
            <person name="Rancon A."/>
            <person name="Drula E."/>
            <person name="Hage H."/>
            <person name="Chaduli D."/>
            <person name="Favel A."/>
            <person name="Grisel S."/>
            <person name="Henrissat B."/>
            <person name="Herpoel-Gimbert I."/>
            <person name="Ruiz-Duenas F.J."/>
            <person name="Chevret D."/>
            <person name="Hainaut M."/>
            <person name="Lin J."/>
            <person name="Wang M."/>
            <person name="Pangilinan J."/>
            <person name="Lipzen A."/>
            <person name="Lesage-Meessen L."/>
            <person name="Navarro D."/>
            <person name="Riley R."/>
            <person name="Grigoriev I.V."/>
            <person name="Zhou S."/>
            <person name="Raouche S."/>
            <person name="Rosso M.N."/>
        </authorList>
    </citation>
    <scope>NUCLEOTIDE SEQUENCE [LARGE SCALE GENOMIC DNA]</scope>
    <source>
        <strain evidence="3 4">BRFM 1820</strain>
    </source>
</reference>
<feature type="transmembrane region" description="Helical" evidence="1">
    <location>
        <begin position="58"/>
        <end position="76"/>
    </location>
</feature>
<dbReference type="InterPro" id="IPR045340">
    <property type="entry name" value="DUF6533"/>
</dbReference>
<gene>
    <name evidence="3" type="ORF">OH76DRAFT_115569</name>
</gene>
<evidence type="ECO:0000259" key="2">
    <source>
        <dbReference type="Pfam" id="PF20151"/>
    </source>
</evidence>
<keyword evidence="1" id="KW-0812">Transmembrane</keyword>
<name>A0A371CPW2_9APHY</name>
<keyword evidence="4" id="KW-1185">Reference proteome</keyword>
<keyword evidence="1" id="KW-1133">Transmembrane helix</keyword>
<protein>
    <recommendedName>
        <fullName evidence="2">DUF6533 domain-containing protein</fullName>
    </recommendedName>
</protein>
<feature type="transmembrane region" description="Helical" evidence="1">
    <location>
        <begin position="119"/>
        <end position="145"/>
    </location>
</feature>
<keyword evidence="1" id="KW-0472">Membrane</keyword>
<proteinExistence type="predicted"/>
<organism evidence="3 4">
    <name type="scientific">Lentinus brumalis</name>
    <dbReference type="NCBI Taxonomy" id="2498619"/>
    <lineage>
        <taxon>Eukaryota</taxon>
        <taxon>Fungi</taxon>
        <taxon>Dikarya</taxon>
        <taxon>Basidiomycota</taxon>
        <taxon>Agaricomycotina</taxon>
        <taxon>Agaricomycetes</taxon>
        <taxon>Polyporales</taxon>
        <taxon>Polyporaceae</taxon>
        <taxon>Lentinus</taxon>
    </lineage>
</organism>
<accession>A0A371CPW2</accession>
<feature type="transmembrane region" description="Helical" evidence="1">
    <location>
        <begin position="151"/>
        <end position="170"/>
    </location>
</feature>
<evidence type="ECO:0000313" key="4">
    <source>
        <dbReference type="Proteomes" id="UP000256964"/>
    </source>
</evidence>
<evidence type="ECO:0000313" key="3">
    <source>
        <dbReference type="EMBL" id="RDX42338.1"/>
    </source>
</evidence>